<dbReference type="AlphaFoldDB" id="A0A0L0FGR4"/>
<gene>
    <name evidence="10" type="ORF">SARC_11837</name>
</gene>
<evidence type="ECO:0000256" key="8">
    <source>
        <dbReference type="SAM" id="Phobius"/>
    </source>
</evidence>
<accession>A0A0L0FGR4</accession>
<evidence type="ECO:0000256" key="6">
    <source>
        <dbReference type="ARBA" id="ARBA00023136"/>
    </source>
</evidence>
<keyword evidence="4" id="KW-0029">Amino-acid transport</keyword>
<dbReference type="eggNOG" id="KOG1303">
    <property type="taxonomic scope" value="Eukaryota"/>
</dbReference>
<evidence type="ECO:0000256" key="1">
    <source>
        <dbReference type="ARBA" id="ARBA00004141"/>
    </source>
</evidence>
<evidence type="ECO:0000313" key="10">
    <source>
        <dbReference type="EMBL" id="KNC75641.1"/>
    </source>
</evidence>
<feature type="transmembrane region" description="Helical" evidence="8">
    <location>
        <begin position="432"/>
        <end position="453"/>
    </location>
</feature>
<keyword evidence="3 8" id="KW-0812">Transmembrane</keyword>
<dbReference type="GeneID" id="25912341"/>
<evidence type="ECO:0000313" key="11">
    <source>
        <dbReference type="Proteomes" id="UP000054560"/>
    </source>
</evidence>
<evidence type="ECO:0000256" key="2">
    <source>
        <dbReference type="ARBA" id="ARBA00022448"/>
    </source>
</evidence>
<keyword evidence="6 8" id="KW-0472">Membrane</keyword>
<feature type="transmembrane region" description="Helical" evidence="8">
    <location>
        <begin position="289"/>
        <end position="312"/>
    </location>
</feature>
<feature type="region of interest" description="Disordered" evidence="7">
    <location>
        <begin position="38"/>
        <end position="63"/>
    </location>
</feature>
<proteinExistence type="predicted"/>
<dbReference type="Gene3D" id="1.20.1730.10">
    <property type="entry name" value="Sodium/glucose cotransporter"/>
    <property type="match status" value="1"/>
</dbReference>
<dbReference type="EMBL" id="KQ243505">
    <property type="protein sequence ID" value="KNC75641.1"/>
    <property type="molecule type" value="Genomic_DNA"/>
</dbReference>
<evidence type="ECO:0000256" key="3">
    <source>
        <dbReference type="ARBA" id="ARBA00022692"/>
    </source>
</evidence>
<dbReference type="InterPro" id="IPR038377">
    <property type="entry name" value="Na/Glc_symporter_sf"/>
</dbReference>
<keyword evidence="5 8" id="KW-1133">Transmembrane helix</keyword>
<dbReference type="GO" id="GO:0005774">
    <property type="term" value="C:vacuolar membrane"/>
    <property type="evidence" value="ECO:0007669"/>
    <property type="project" value="TreeGrafter"/>
</dbReference>
<keyword evidence="11" id="KW-1185">Reference proteome</keyword>
<dbReference type="PANTHER" id="PTHR22950">
    <property type="entry name" value="AMINO ACID TRANSPORTER"/>
    <property type="match status" value="1"/>
</dbReference>
<dbReference type="RefSeq" id="XP_014149543.1">
    <property type="nucleotide sequence ID" value="XM_014294068.1"/>
</dbReference>
<evidence type="ECO:0000256" key="5">
    <source>
        <dbReference type="ARBA" id="ARBA00022989"/>
    </source>
</evidence>
<feature type="transmembrane region" description="Helical" evidence="8">
    <location>
        <begin position="397"/>
        <end position="420"/>
    </location>
</feature>
<feature type="transmembrane region" description="Helical" evidence="8">
    <location>
        <begin position="257"/>
        <end position="277"/>
    </location>
</feature>
<evidence type="ECO:0000256" key="7">
    <source>
        <dbReference type="SAM" id="MobiDB-lite"/>
    </source>
</evidence>
<feature type="transmembrane region" description="Helical" evidence="8">
    <location>
        <begin position="183"/>
        <end position="200"/>
    </location>
</feature>
<evidence type="ECO:0000259" key="9">
    <source>
        <dbReference type="Pfam" id="PF01490"/>
    </source>
</evidence>
<evidence type="ECO:0000256" key="4">
    <source>
        <dbReference type="ARBA" id="ARBA00022970"/>
    </source>
</evidence>
<feature type="transmembrane region" description="Helical" evidence="8">
    <location>
        <begin position="207"/>
        <end position="227"/>
    </location>
</feature>
<dbReference type="InterPro" id="IPR013057">
    <property type="entry name" value="AA_transpt_TM"/>
</dbReference>
<keyword evidence="2" id="KW-0813">Transport</keyword>
<dbReference type="GO" id="GO:0015179">
    <property type="term" value="F:L-amino acid transmembrane transporter activity"/>
    <property type="evidence" value="ECO:0007669"/>
    <property type="project" value="TreeGrafter"/>
</dbReference>
<reference evidence="10 11" key="1">
    <citation type="submission" date="2011-02" db="EMBL/GenBank/DDBJ databases">
        <title>The Genome Sequence of Sphaeroforma arctica JP610.</title>
        <authorList>
            <consortium name="The Broad Institute Genome Sequencing Platform"/>
            <person name="Russ C."/>
            <person name="Cuomo C."/>
            <person name="Young S.K."/>
            <person name="Zeng Q."/>
            <person name="Gargeya S."/>
            <person name="Alvarado L."/>
            <person name="Berlin A."/>
            <person name="Chapman S.B."/>
            <person name="Chen Z."/>
            <person name="Freedman E."/>
            <person name="Gellesch M."/>
            <person name="Goldberg J."/>
            <person name="Griggs A."/>
            <person name="Gujja S."/>
            <person name="Heilman E."/>
            <person name="Heiman D."/>
            <person name="Howarth C."/>
            <person name="Mehta T."/>
            <person name="Neiman D."/>
            <person name="Pearson M."/>
            <person name="Roberts A."/>
            <person name="Saif S."/>
            <person name="Shea T."/>
            <person name="Shenoy N."/>
            <person name="Sisk P."/>
            <person name="Stolte C."/>
            <person name="Sykes S."/>
            <person name="White J."/>
            <person name="Yandava C."/>
            <person name="Burger G."/>
            <person name="Gray M.W."/>
            <person name="Holland P.W.H."/>
            <person name="King N."/>
            <person name="Lang F.B.F."/>
            <person name="Roger A.J."/>
            <person name="Ruiz-Trillo I."/>
            <person name="Haas B."/>
            <person name="Nusbaum C."/>
            <person name="Birren B."/>
        </authorList>
    </citation>
    <scope>NUCLEOTIDE SEQUENCE [LARGE SCALE GENOMIC DNA]</scope>
    <source>
        <strain evidence="10 11">JP610</strain>
    </source>
</reference>
<sequence>MPTITGHAERVSRSSIVTGAPIWPQSVDEGTHMMASPQRTSIGSYTRTSSVGEGSSLLPTTETADGEKPLGEVGFGATTFNSVNTMLGSGCLSLPYAYRISGWLFCSIVMVLLLFVTLHTGKILRKCLDYYPGIRSFPDIGEVAFGVKGRYFISVMFYFELFTASVMYVILAADNLLVLLPAWEKWQLIVITCLIVLPTASTSKLGILSYFSLVGITASLVLTLVVLEFGFTTTEAPGSVWDPMPTSIMPPDYDKSFAVFGLVMVGFAGHACLPSIYESMSTPQDYDRMLNITWIVLSTVYLSVAVVGYLMYGNDTEDMITKNLEKGWAATMTVVLIVINPMTKFGLTINPIALASEELTEERLSPGPRFIFDMLVRWGLTGLVAITSIVVPNFATVIGLIGSVFSFSVSVLFPVAAYLSLYGDELSSTEILVNRVIFGTSAIMAILGTYGTLCLA</sequence>
<protein>
    <recommendedName>
        <fullName evidence="9">Amino acid transporter transmembrane domain-containing protein</fullName>
    </recommendedName>
</protein>
<comment type="subcellular location">
    <subcellularLocation>
        <location evidence="1">Membrane</location>
        <topology evidence="1">Multi-pass membrane protein</topology>
    </subcellularLocation>
</comment>
<dbReference type="PANTHER" id="PTHR22950:SF692">
    <property type="entry name" value="TRANSMEMBRANE AMINO ACID TRANSPORTER FAMILY PROTEIN"/>
    <property type="match status" value="1"/>
</dbReference>
<feature type="transmembrane region" description="Helical" evidence="8">
    <location>
        <begin position="327"/>
        <end position="349"/>
    </location>
</feature>
<dbReference type="OrthoDB" id="655540at2759"/>
<feature type="transmembrane region" description="Helical" evidence="8">
    <location>
        <begin position="96"/>
        <end position="116"/>
    </location>
</feature>
<feature type="transmembrane region" description="Helical" evidence="8">
    <location>
        <begin position="370"/>
        <end position="391"/>
    </location>
</feature>
<dbReference type="STRING" id="667725.A0A0L0FGR4"/>
<feature type="transmembrane region" description="Helical" evidence="8">
    <location>
        <begin position="151"/>
        <end position="171"/>
    </location>
</feature>
<dbReference type="Proteomes" id="UP000054560">
    <property type="component" value="Unassembled WGS sequence"/>
</dbReference>
<organism evidence="10 11">
    <name type="scientific">Sphaeroforma arctica JP610</name>
    <dbReference type="NCBI Taxonomy" id="667725"/>
    <lineage>
        <taxon>Eukaryota</taxon>
        <taxon>Ichthyosporea</taxon>
        <taxon>Ichthyophonida</taxon>
        <taxon>Sphaeroforma</taxon>
    </lineage>
</organism>
<name>A0A0L0FGR4_9EUKA</name>
<dbReference type="Pfam" id="PF01490">
    <property type="entry name" value="Aa_trans"/>
    <property type="match status" value="1"/>
</dbReference>
<feature type="domain" description="Amino acid transporter transmembrane" evidence="9">
    <location>
        <begin position="76"/>
        <end position="452"/>
    </location>
</feature>